<dbReference type="Proteomes" id="UP000198656">
    <property type="component" value="Unassembled WGS sequence"/>
</dbReference>
<evidence type="ECO:0000256" key="7">
    <source>
        <dbReference type="SAM" id="Coils"/>
    </source>
</evidence>
<dbReference type="Pfam" id="PF01739">
    <property type="entry name" value="CheR"/>
    <property type="match status" value="1"/>
</dbReference>
<evidence type="ECO:0000256" key="5">
    <source>
        <dbReference type="ARBA" id="ARBA00022691"/>
    </source>
</evidence>
<dbReference type="Gene3D" id="1.10.155.10">
    <property type="entry name" value="Chemotaxis receptor methyltransferase CheR, N-terminal domain"/>
    <property type="match status" value="1"/>
</dbReference>
<dbReference type="GO" id="GO:0008983">
    <property type="term" value="F:protein-glutamate O-methyltransferase activity"/>
    <property type="evidence" value="ECO:0007669"/>
    <property type="project" value="UniProtKB-EC"/>
</dbReference>
<feature type="coiled-coil region" evidence="7">
    <location>
        <begin position="633"/>
        <end position="727"/>
    </location>
</feature>
<dbReference type="SUPFAM" id="SSF47757">
    <property type="entry name" value="Chemotaxis receptor methyltransferase CheR, N-terminal domain"/>
    <property type="match status" value="1"/>
</dbReference>
<reference evidence="12" key="1">
    <citation type="submission" date="2016-10" db="EMBL/GenBank/DDBJ databases">
        <authorList>
            <person name="Varghese N."/>
            <person name="Submissions S."/>
        </authorList>
    </citation>
    <scope>NUCLEOTIDE SEQUENCE [LARGE SCALE GENOMIC DNA]</scope>
    <source>
        <strain evidence="12">DSM 8344</strain>
    </source>
</reference>
<keyword evidence="5" id="KW-0949">S-adenosyl-L-methionine</keyword>
<keyword evidence="3" id="KW-0489">Methyltransferase</keyword>
<evidence type="ECO:0000259" key="10">
    <source>
        <dbReference type="PROSITE" id="PS50123"/>
    </source>
</evidence>
<dbReference type="Gene3D" id="3.40.50.180">
    <property type="entry name" value="Methylesterase CheB, C-terminal domain"/>
    <property type="match status" value="1"/>
</dbReference>
<dbReference type="PANTHER" id="PTHR24422:SF27">
    <property type="entry name" value="PROTEIN-GLUTAMATE O-METHYLTRANSFERASE"/>
    <property type="match status" value="1"/>
</dbReference>
<organism evidence="11 12">
    <name type="scientific">Desulfosporosinus hippei DSM 8344</name>
    <dbReference type="NCBI Taxonomy" id="1121419"/>
    <lineage>
        <taxon>Bacteria</taxon>
        <taxon>Bacillati</taxon>
        <taxon>Bacillota</taxon>
        <taxon>Clostridia</taxon>
        <taxon>Eubacteriales</taxon>
        <taxon>Desulfitobacteriaceae</taxon>
        <taxon>Desulfosporosinus</taxon>
    </lineage>
</organism>
<name>A0A1G8FV03_9FIRM</name>
<dbReference type="InterPro" id="IPR036804">
    <property type="entry name" value="CheR_N_sf"/>
</dbReference>
<dbReference type="AlphaFoldDB" id="A0A1G8FV03"/>
<evidence type="ECO:0000313" key="12">
    <source>
        <dbReference type="Proteomes" id="UP000198656"/>
    </source>
</evidence>
<dbReference type="InterPro" id="IPR029063">
    <property type="entry name" value="SAM-dependent_MTases_sf"/>
</dbReference>
<dbReference type="Pfam" id="PF13596">
    <property type="entry name" value="PAS_10"/>
    <property type="match status" value="1"/>
</dbReference>
<dbReference type="Gene3D" id="3.30.450.20">
    <property type="entry name" value="PAS domain"/>
    <property type="match status" value="1"/>
</dbReference>
<dbReference type="InterPro" id="IPR022641">
    <property type="entry name" value="CheR_N"/>
</dbReference>
<dbReference type="SMART" id="SM00138">
    <property type="entry name" value="MeTrc"/>
    <property type="match status" value="1"/>
</dbReference>
<dbReference type="InterPro" id="IPR035965">
    <property type="entry name" value="PAS-like_dom_sf"/>
</dbReference>
<dbReference type="PROSITE" id="PS50122">
    <property type="entry name" value="CHEB"/>
    <property type="match status" value="1"/>
</dbReference>
<dbReference type="GO" id="GO:0000156">
    <property type="term" value="F:phosphorelay response regulator activity"/>
    <property type="evidence" value="ECO:0007669"/>
    <property type="project" value="InterPro"/>
</dbReference>
<feature type="domain" description="PAS" evidence="8">
    <location>
        <begin position="510"/>
        <end position="574"/>
    </location>
</feature>
<dbReference type="GO" id="GO:0006355">
    <property type="term" value="P:regulation of DNA-templated transcription"/>
    <property type="evidence" value="ECO:0007669"/>
    <property type="project" value="InterPro"/>
</dbReference>
<keyword evidence="7" id="KW-0175">Coiled coil</keyword>
<dbReference type="GO" id="GO:0006935">
    <property type="term" value="P:chemotaxis"/>
    <property type="evidence" value="ECO:0007669"/>
    <property type="project" value="InterPro"/>
</dbReference>
<dbReference type="SUPFAM" id="SSF52738">
    <property type="entry name" value="Methylesterase CheB, C-terminal domain"/>
    <property type="match status" value="1"/>
</dbReference>
<dbReference type="Gene3D" id="3.40.50.150">
    <property type="entry name" value="Vaccinia Virus protein VP39"/>
    <property type="match status" value="1"/>
</dbReference>
<protein>
    <recommendedName>
        <fullName evidence="2">protein-glutamate O-methyltransferase</fullName>
        <ecNumber evidence="2">2.1.1.80</ecNumber>
    </recommendedName>
</protein>
<dbReference type="Pfam" id="PF03705">
    <property type="entry name" value="CheR_N"/>
    <property type="match status" value="1"/>
</dbReference>
<dbReference type="PRINTS" id="PR00996">
    <property type="entry name" value="CHERMTFRASE"/>
</dbReference>
<dbReference type="PROSITE" id="PS50123">
    <property type="entry name" value="CHER"/>
    <property type="match status" value="1"/>
</dbReference>
<dbReference type="EC" id="2.1.1.80" evidence="2"/>
<evidence type="ECO:0000259" key="9">
    <source>
        <dbReference type="PROSITE" id="PS50122"/>
    </source>
</evidence>
<evidence type="ECO:0000259" key="8">
    <source>
        <dbReference type="PROSITE" id="PS50112"/>
    </source>
</evidence>
<dbReference type="InterPro" id="IPR000673">
    <property type="entry name" value="Sig_transdc_resp-reg_Me-estase"/>
</dbReference>
<dbReference type="Pfam" id="PF00989">
    <property type="entry name" value="PAS"/>
    <property type="match status" value="1"/>
</dbReference>
<dbReference type="GO" id="GO:0008984">
    <property type="term" value="F:protein-glutamate methylesterase activity"/>
    <property type="evidence" value="ECO:0007669"/>
    <property type="project" value="InterPro"/>
</dbReference>
<dbReference type="InterPro" id="IPR000014">
    <property type="entry name" value="PAS"/>
</dbReference>
<feature type="domain" description="CheR-type methyltransferase" evidence="10">
    <location>
        <begin position="195"/>
        <end position="447"/>
    </location>
</feature>
<comment type="caution">
    <text evidence="6">Lacks conserved residue(s) required for the propagation of feature annotation.</text>
</comment>
<dbReference type="GO" id="GO:0005737">
    <property type="term" value="C:cytoplasm"/>
    <property type="evidence" value="ECO:0007669"/>
    <property type="project" value="InterPro"/>
</dbReference>
<keyword evidence="4" id="KW-0808">Transferase</keyword>
<dbReference type="CDD" id="cd16434">
    <property type="entry name" value="CheB-CheR_fusion"/>
    <property type="match status" value="1"/>
</dbReference>
<dbReference type="InterPro" id="IPR035909">
    <property type="entry name" value="CheB_C"/>
</dbReference>
<dbReference type="SMART" id="SM00091">
    <property type="entry name" value="PAS"/>
    <property type="match status" value="2"/>
</dbReference>
<keyword evidence="12" id="KW-1185">Reference proteome</keyword>
<dbReference type="Pfam" id="PF01339">
    <property type="entry name" value="CheB_methylest"/>
    <property type="match status" value="1"/>
</dbReference>
<dbReference type="SUPFAM" id="SSF53335">
    <property type="entry name" value="S-adenosyl-L-methionine-dependent methyltransferases"/>
    <property type="match status" value="1"/>
</dbReference>
<evidence type="ECO:0000256" key="2">
    <source>
        <dbReference type="ARBA" id="ARBA00012534"/>
    </source>
</evidence>
<evidence type="ECO:0000256" key="1">
    <source>
        <dbReference type="ARBA" id="ARBA00001541"/>
    </source>
</evidence>
<dbReference type="InterPro" id="IPR022642">
    <property type="entry name" value="CheR_C"/>
</dbReference>
<proteinExistence type="predicted"/>
<evidence type="ECO:0000256" key="3">
    <source>
        <dbReference type="ARBA" id="ARBA00022603"/>
    </source>
</evidence>
<dbReference type="EMBL" id="FNCP01000020">
    <property type="protein sequence ID" value="SDH85947.1"/>
    <property type="molecule type" value="Genomic_DNA"/>
</dbReference>
<dbReference type="InterPro" id="IPR000780">
    <property type="entry name" value="CheR_MeTrfase"/>
</dbReference>
<dbReference type="PANTHER" id="PTHR24422">
    <property type="entry name" value="CHEMOTAXIS PROTEIN METHYLTRANSFERASE"/>
    <property type="match status" value="1"/>
</dbReference>
<dbReference type="PROSITE" id="PS50112">
    <property type="entry name" value="PAS"/>
    <property type="match status" value="1"/>
</dbReference>
<gene>
    <name evidence="11" type="ORF">SAMN05443529_12086</name>
</gene>
<dbReference type="OrthoDB" id="9816309at2"/>
<evidence type="ECO:0000313" key="11">
    <source>
        <dbReference type="EMBL" id="SDH85947.1"/>
    </source>
</evidence>
<accession>A0A1G8FV03</accession>
<dbReference type="InterPro" id="IPR013767">
    <property type="entry name" value="PAS_fold"/>
</dbReference>
<evidence type="ECO:0000256" key="6">
    <source>
        <dbReference type="PROSITE-ProRule" id="PRU00050"/>
    </source>
</evidence>
<dbReference type="GO" id="GO:0032259">
    <property type="term" value="P:methylation"/>
    <property type="evidence" value="ECO:0007669"/>
    <property type="project" value="UniProtKB-KW"/>
</dbReference>
<dbReference type="SUPFAM" id="SSF55785">
    <property type="entry name" value="PYP-like sensor domain (PAS domain)"/>
    <property type="match status" value="2"/>
</dbReference>
<evidence type="ECO:0000256" key="4">
    <source>
        <dbReference type="ARBA" id="ARBA00022679"/>
    </source>
</evidence>
<comment type="catalytic activity">
    <reaction evidence="1">
        <text>L-glutamyl-[protein] + S-adenosyl-L-methionine = [protein]-L-glutamate 5-O-methyl ester + S-adenosyl-L-homocysteine</text>
        <dbReference type="Rhea" id="RHEA:24452"/>
        <dbReference type="Rhea" id="RHEA-COMP:10208"/>
        <dbReference type="Rhea" id="RHEA-COMP:10311"/>
        <dbReference type="ChEBI" id="CHEBI:29973"/>
        <dbReference type="ChEBI" id="CHEBI:57856"/>
        <dbReference type="ChEBI" id="CHEBI:59789"/>
        <dbReference type="ChEBI" id="CHEBI:82795"/>
        <dbReference type="EC" id="2.1.1.80"/>
    </reaction>
</comment>
<dbReference type="STRING" id="1121419.SAMN05443529_12086"/>
<sequence length="960" mass="109407">MQNHMSLNDSFPVVGIGVSDVGGKAFKAFFKNMPDDCGMAFVIVGRHEMTVQILQEYISMPVLAVKDDMKIMPNHVFICPRDKDTGIVRGNFYLREPLSNPRKPLDYFFSTLAYDQGENAISIILSGISHDGALGSKEIKAQFGMVMVEDGGLACADSAGSSSVLELADFILPIEKMSDQLLVHNKWLQRRASRSMNEKLSKNSEILKRVLFIIQMHNSHDFSLYKKGTIYRRIESRMRVCHIQDIEEYVRYLQRNAAEVETLFKAILINVTRFFRDSEAFEVLENQVIPDLLADKPEGYNLRIWIPGCSSGEEVYSLAIIIQECMNKARKNMTLQIFATDIDEDAVLTARTGLYPLRIAEDIRPERLKRFFKLEENRYRISKEIRETIIFASHDLIKDPPFIKVDMISCRNLLIYFENSLQKRLSNLFHFSLLPNGILFLGPSESFGSNTNLYTVLNSKWKLYKRRDVISKLWANFLPNSSIITAAKARADFTSIVGSEKSGMINSIEKMLLENYTPPCFIVNEKGDIIYINGRSRKYFELATGEVSLNIATMVKEEMRYSLRAVLRQAAKTKEDITIEGVRVIINDEQVTLNFGVRPIEEPGTLQGLILVIFEEVNALPVDTPLSNIGDSSSNAVTRIDELENELKSTKVQLFRTIEEIELSYMETAAANEELHSANEELQSSNEEMETSREEMQSLYEEVVTVNNELQTKLNELAHSNDDMTNLLNSTEIAFIFLDSDLNIMRYTPLVPRLVNIIPSDVGRPLAHLVTKLRKTDIVCEAQRILETYGQIEKEVETLDGVWYLMRLTPYRTSENTVAGVVVSFVNISKLKALNVLNTELRDRRDYAFSIIEAIGFPLLVLDGDFKVLTANLDFYRVFQVTPLETEGTMLSQLSKGRWNTRELEEKITTIITEGISFRSFLVDYEFPGVGYKKIYLDAHRINSKKPSADLILVIFKTEN</sequence>
<feature type="domain" description="CheB-type methylesterase" evidence="9">
    <location>
        <begin position="7"/>
        <end position="150"/>
    </location>
</feature>
<dbReference type="InterPro" id="IPR050903">
    <property type="entry name" value="Bact_Chemotaxis_MeTrfase"/>
</dbReference>
<dbReference type="CDD" id="cd00130">
    <property type="entry name" value="PAS"/>
    <property type="match status" value="1"/>
</dbReference>